<feature type="domain" description="GGDEF" evidence="3">
    <location>
        <begin position="210"/>
        <end position="328"/>
    </location>
</feature>
<name>A0ABP8L9M9_9BURK</name>
<dbReference type="Proteomes" id="UP001501788">
    <property type="component" value="Unassembled WGS sequence"/>
</dbReference>
<dbReference type="SMART" id="SM00065">
    <property type="entry name" value="GAF"/>
    <property type="match status" value="1"/>
</dbReference>
<comment type="catalytic activity">
    <reaction evidence="2">
        <text>2 GTP = 3',3'-c-di-GMP + 2 diphosphate</text>
        <dbReference type="Rhea" id="RHEA:24898"/>
        <dbReference type="ChEBI" id="CHEBI:33019"/>
        <dbReference type="ChEBI" id="CHEBI:37565"/>
        <dbReference type="ChEBI" id="CHEBI:58805"/>
        <dbReference type="EC" id="2.7.7.65"/>
    </reaction>
</comment>
<evidence type="ECO:0000313" key="4">
    <source>
        <dbReference type="EMBL" id="GAA4424840.1"/>
    </source>
</evidence>
<dbReference type="EC" id="2.7.7.65" evidence="1"/>
<dbReference type="PROSITE" id="PS50887">
    <property type="entry name" value="GGDEF"/>
    <property type="match status" value="1"/>
</dbReference>
<dbReference type="InterPro" id="IPR000160">
    <property type="entry name" value="GGDEF_dom"/>
</dbReference>
<proteinExistence type="predicted"/>
<gene>
    <name evidence="4" type="ORF">GCM10023090_18880</name>
</gene>
<dbReference type="SUPFAM" id="SSF55781">
    <property type="entry name" value="GAF domain-like"/>
    <property type="match status" value="1"/>
</dbReference>
<evidence type="ECO:0000256" key="1">
    <source>
        <dbReference type="ARBA" id="ARBA00012528"/>
    </source>
</evidence>
<dbReference type="InterPro" id="IPR003018">
    <property type="entry name" value="GAF"/>
</dbReference>
<dbReference type="InterPro" id="IPR050469">
    <property type="entry name" value="Diguanylate_Cyclase"/>
</dbReference>
<dbReference type="NCBIfam" id="TIGR00254">
    <property type="entry name" value="GGDEF"/>
    <property type="match status" value="1"/>
</dbReference>
<accession>A0ABP8L9M9</accession>
<evidence type="ECO:0000256" key="2">
    <source>
        <dbReference type="ARBA" id="ARBA00034247"/>
    </source>
</evidence>
<dbReference type="InterPro" id="IPR029016">
    <property type="entry name" value="GAF-like_dom_sf"/>
</dbReference>
<dbReference type="RefSeq" id="WP_345063860.1">
    <property type="nucleotide sequence ID" value="NZ_BAABEX010000013.1"/>
</dbReference>
<dbReference type="Pfam" id="PF01590">
    <property type="entry name" value="GAF"/>
    <property type="match status" value="1"/>
</dbReference>
<dbReference type="CDD" id="cd01949">
    <property type="entry name" value="GGDEF"/>
    <property type="match status" value="1"/>
</dbReference>
<dbReference type="InterPro" id="IPR043128">
    <property type="entry name" value="Rev_trsase/Diguanyl_cyclase"/>
</dbReference>
<dbReference type="PANTHER" id="PTHR45138:SF9">
    <property type="entry name" value="DIGUANYLATE CYCLASE DGCM-RELATED"/>
    <property type="match status" value="1"/>
</dbReference>
<organism evidence="4 5">
    <name type="scientific">Acidovorax lacteus</name>
    <dbReference type="NCBI Taxonomy" id="1924988"/>
    <lineage>
        <taxon>Bacteria</taxon>
        <taxon>Pseudomonadati</taxon>
        <taxon>Pseudomonadota</taxon>
        <taxon>Betaproteobacteria</taxon>
        <taxon>Burkholderiales</taxon>
        <taxon>Comamonadaceae</taxon>
        <taxon>Acidovorax</taxon>
    </lineage>
</organism>
<dbReference type="Gene3D" id="3.30.450.40">
    <property type="match status" value="1"/>
</dbReference>
<dbReference type="SUPFAM" id="SSF55073">
    <property type="entry name" value="Nucleotide cyclase"/>
    <property type="match status" value="1"/>
</dbReference>
<comment type="caution">
    <text evidence="4">The sequence shown here is derived from an EMBL/GenBank/DDBJ whole genome shotgun (WGS) entry which is preliminary data.</text>
</comment>
<keyword evidence="5" id="KW-1185">Reference proteome</keyword>
<evidence type="ECO:0000313" key="5">
    <source>
        <dbReference type="Proteomes" id="UP001501788"/>
    </source>
</evidence>
<dbReference type="PANTHER" id="PTHR45138">
    <property type="entry name" value="REGULATORY COMPONENTS OF SENSORY TRANSDUCTION SYSTEM"/>
    <property type="match status" value="1"/>
</dbReference>
<dbReference type="Gene3D" id="3.30.70.270">
    <property type="match status" value="1"/>
</dbReference>
<protein>
    <recommendedName>
        <fullName evidence="1">diguanylate cyclase</fullName>
        <ecNumber evidence="1">2.7.7.65</ecNumber>
    </recommendedName>
</protein>
<dbReference type="EMBL" id="BAABEX010000013">
    <property type="protein sequence ID" value="GAA4424840.1"/>
    <property type="molecule type" value="Genomic_DNA"/>
</dbReference>
<reference evidence="5" key="1">
    <citation type="journal article" date="2019" name="Int. J. Syst. Evol. Microbiol.">
        <title>The Global Catalogue of Microorganisms (GCM) 10K type strain sequencing project: providing services to taxonomists for standard genome sequencing and annotation.</title>
        <authorList>
            <consortium name="The Broad Institute Genomics Platform"/>
            <consortium name="The Broad Institute Genome Sequencing Center for Infectious Disease"/>
            <person name="Wu L."/>
            <person name="Ma J."/>
        </authorList>
    </citation>
    <scope>NUCLEOTIDE SEQUENCE [LARGE SCALE GENOMIC DNA]</scope>
    <source>
        <strain evidence="5">JCM 31890</strain>
    </source>
</reference>
<dbReference type="Pfam" id="PF00990">
    <property type="entry name" value="GGDEF"/>
    <property type="match status" value="1"/>
</dbReference>
<dbReference type="InterPro" id="IPR029787">
    <property type="entry name" value="Nucleotide_cyclase"/>
</dbReference>
<evidence type="ECO:0000259" key="3">
    <source>
        <dbReference type="PROSITE" id="PS50887"/>
    </source>
</evidence>
<sequence length="328" mass="35904">MSLSSTPSASVVDALGDLSGLRDFVSAGRAVLAFLRERLGFGLWMLTRTQGDDWIVLQTEDQAYGVQPGSVFRWADSFCSRMVRGDGPRVAPDSDFVPAYAAMPIRQDLPIRAYIGVPLTYPDGTLFGTLCAIDPDVQPDAIRQEQALIELLAALLSTLLHHELRLAQEMRRSERLHLEAMTDALTGLLNRRAWDQLLDREEDRCRRYGHAAAVFVIDLDRLKAVNDRQGHAAGDALIVAAASALQSVTRDFDVLARLGGDEFGLVAVECDAPGAHQLHERLLTALQSAGVEASVGLALRHPPHGLAQAWADADKTMLAHKRERSRGR</sequence>
<dbReference type="SMART" id="SM00267">
    <property type="entry name" value="GGDEF"/>
    <property type="match status" value="1"/>
</dbReference>